<dbReference type="GO" id="GO:0004519">
    <property type="term" value="F:endonuclease activity"/>
    <property type="evidence" value="ECO:0007669"/>
    <property type="project" value="InterPro"/>
</dbReference>
<dbReference type="Pfam" id="PF03161">
    <property type="entry name" value="LAGLIDADG_2"/>
    <property type="match status" value="1"/>
</dbReference>
<dbReference type="SUPFAM" id="SSF55608">
    <property type="entry name" value="Homing endonucleases"/>
    <property type="match status" value="1"/>
</dbReference>
<dbReference type="AlphaFoldDB" id="A0A0G0FLF3"/>
<dbReference type="Gene3D" id="3.10.28.10">
    <property type="entry name" value="Homing endonucleases"/>
    <property type="match status" value="2"/>
</dbReference>
<protein>
    <recommendedName>
        <fullName evidence="1">Homing endonuclease LAGLIDADG domain-containing protein</fullName>
    </recommendedName>
</protein>
<gene>
    <name evidence="2" type="ORF">UR91_C0024G0010</name>
</gene>
<organism evidence="2 3">
    <name type="scientific">Candidatus Nomurabacteria bacterium GW2011_GWC2_35_8</name>
    <dbReference type="NCBI Taxonomy" id="1618752"/>
    <lineage>
        <taxon>Bacteria</taxon>
        <taxon>Candidatus Nomuraibacteriota</taxon>
    </lineage>
</organism>
<evidence type="ECO:0000259" key="1">
    <source>
        <dbReference type="Pfam" id="PF03161"/>
    </source>
</evidence>
<dbReference type="EMBL" id="LBQZ01000024">
    <property type="protein sequence ID" value="KKP88205.1"/>
    <property type="molecule type" value="Genomic_DNA"/>
</dbReference>
<accession>A0A0G0FLF3</accession>
<evidence type="ECO:0000313" key="3">
    <source>
        <dbReference type="Proteomes" id="UP000034798"/>
    </source>
</evidence>
<feature type="domain" description="Homing endonuclease LAGLIDADG" evidence="1">
    <location>
        <begin position="31"/>
        <end position="206"/>
    </location>
</feature>
<reference evidence="2 3" key="1">
    <citation type="journal article" date="2015" name="Nature">
        <title>rRNA introns, odd ribosomes, and small enigmatic genomes across a large radiation of phyla.</title>
        <authorList>
            <person name="Brown C.T."/>
            <person name="Hug L.A."/>
            <person name="Thomas B.C."/>
            <person name="Sharon I."/>
            <person name="Castelle C.J."/>
            <person name="Singh A."/>
            <person name="Wilkins M.J."/>
            <person name="Williams K.H."/>
            <person name="Banfield J.F."/>
        </authorList>
    </citation>
    <scope>NUCLEOTIDE SEQUENCE [LARGE SCALE GENOMIC DNA]</scope>
</reference>
<comment type="caution">
    <text evidence="2">The sequence shown here is derived from an EMBL/GenBank/DDBJ whole genome shotgun (WGS) entry which is preliminary data.</text>
</comment>
<evidence type="ECO:0000313" key="2">
    <source>
        <dbReference type="EMBL" id="KKP88205.1"/>
    </source>
</evidence>
<sequence>MVNTVGSLESKYWNKKMLSLKKEMRLTSKQRSFIIGSMLGDATMRVGIKAKNANFKIDHCLEQKEYVFWKYEILKNLVLTPPRLSYRTTKEGVRYKKSWWFRTLRHPVLTEIYNQFYTTDSYRCGRKIVPDSLVESMNPFIVAIWVMDDGSYNQGKIDISTYSFTLQEIKKLCFIIKNKFNITMLYHKDRDKGYRIYCNKTETKKLVNLICPYIIKTMRYKIGLL</sequence>
<dbReference type="Proteomes" id="UP000034798">
    <property type="component" value="Unassembled WGS sequence"/>
</dbReference>
<dbReference type="InterPro" id="IPR027434">
    <property type="entry name" value="Homing_endonucl"/>
</dbReference>
<proteinExistence type="predicted"/>
<dbReference type="InterPro" id="IPR004860">
    <property type="entry name" value="LAGLIDADG_dom"/>
</dbReference>
<name>A0A0G0FLF3_9BACT</name>